<accession>A0ABS9XXB6</accession>
<evidence type="ECO:0000313" key="2">
    <source>
        <dbReference type="Proteomes" id="UP001165269"/>
    </source>
</evidence>
<keyword evidence="2" id="KW-1185">Reference proteome</keyword>
<evidence type="ECO:0000313" key="1">
    <source>
        <dbReference type="EMBL" id="MCI3269602.1"/>
    </source>
</evidence>
<name>A0ABS9XXB6_9ACTN</name>
<gene>
    <name evidence="1" type="ORF">MQP27_00530</name>
</gene>
<reference evidence="1" key="1">
    <citation type="submission" date="2022-03" db="EMBL/GenBank/DDBJ databases">
        <title>Streptomyces 7R015 and 7R016 isolated from Barleria lupulina in Thailand.</title>
        <authorList>
            <person name="Kanchanasin P."/>
            <person name="Phongsopitanun W."/>
            <person name="Tanasupawat S."/>
        </authorList>
    </citation>
    <scope>NUCLEOTIDE SEQUENCE</scope>
    <source>
        <strain evidence="1">7R015</strain>
    </source>
</reference>
<dbReference type="Proteomes" id="UP001165269">
    <property type="component" value="Unassembled WGS sequence"/>
</dbReference>
<organism evidence="1 2">
    <name type="scientific">Streptomyces cylindrosporus</name>
    <dbReference type="NCBI Taxonomy" id="2927583"/>
    <lineage>
        <taxon>Bacteria</taxon>
        <taxon>Bacillati</taxon>
        <taxon>Actinomycetota</taxon>
        <taxon>Actinomycetes</taxon>
        <taxon>Kitasatosporales</taxon>
        <taxon>Streptomycetaceae</taxon>
        <taxon>Streptomyces</taxon>
    </lineage>
</organism>
<proteinExistence type="predicted"/>
<dbReference type="EMBL" id="JALDAY010000001">
    <property type="protein sequence ID" value="MCI3269602.1"/>
    <property type="molecule type" value="Genomic_DNA"/>
</dbReference>
<sequence>MRDSSNLLQRIEEDEELAALLGDAFEFDVRRKAGDESARLASGLPIEAVAGDFTGGMFYLCGTGASARPMLYASSEGDAGIIATDLREALGLVVGFPYWRDCLKYSAGGDLAAMESATGFLCRDLVANWPAVGAEQSRVAEALGLALAPPLALTVRLYEGVKSAGPGFAFSDDTGEYGSLFGPFPPSRNQSWR</sequence>
<dbReference type="RefSeq" id="WP_242759020.1">
    <property type="nucleotide sequence ID" value="NZ_JALDAY010000001.1"/>
</dbReference>
<comment type="caution">
    <text evidence="1">The sequence shown here is derived from an EMBL/GenBank/DDBJ whole genome shotgun (WGS) entry which is preliminary data.</text>
</comment>
<protein>
    <submittedName>
        <fullName evidence="1">Uncharacterized protein</fullName>
    </submittedName>
</protein>